<dbReference type="PANTHER" id="PTHR10815">
    <property type="entry name" value="METHYLATED-DNA--PROTEIN-CYSTEINE METHYLTRANSFERASE"/>
    <property type="match status" value="1"/>
</dbReference>
<keyword evidence="5 11" id="KW-0808">Transferase</keyword>
<keyword evidence="6" id="KW-0227">DNA damage</keyword>
<comment type="catalytic activity">
    <reaction evidence="8">
        <text>a 6-O-methyl-2'-deoxyguanosine in DNA + L-cysteinyl-[protein] = S-methyl-L-cysteinyl-[protein] + a 2'-deoxyguanosine in DNA</text>
        <dbReference type="Rhea" id="RHEA:24000"/>
        <dbReference type="Rhea" id="RHEA-COMP:10131"/>
        <dbReference type="Rhea" id="RHEA-COMP:10132"/>
        <dbReference type="Rhea" id="RHEA-COMP:11367"/>
        <dbReference type="Rhea" id="RHEA-COMP:11368"/>
        <dbReference type="ChEBI" id="CHEBI:29950"/>
        <dbReference type="ChEBI" id="CHEBI:82612"/>
        <dbReference type="ChEBI" id="CHEBI:85445"/>
        <dbReference type="ChEBI" id="CHEBI:85448"/>
        <dbReference type="EC" id="2.1.1.63"/>
    </reaction>
</comment>
<dbReference type="GO" id="GO:0032259">
    <property type="term" value="P:methylation"/>
    <property type="evidence" value="ECO:0007669"/>
    <property type="project" value="UniProtKB-KW"/>
</dbReference>
<comment type="similarity">
    <text evidence="2">Belongs to the MGMT family.</text>
</comment>
<dbReference type="InterPro" id="IPR014048">
    <property type="entry name" value="MethylDNA_cys_MeTrfase_DNA-bd"/>
</dbReference>
<proteinExistence type="inferred from homology"/>
<sequence>MTFHSPIGPLAIHFNDSALCELKFLQQADDEQPQDALLMGIFAAQLQAYFSSSVSPLSFPVRLRGTDFQRRVWQALQQIPLGKVRTYGQLAQQLHSSARAVGNACRYNPVPLVVPCHRVVSASGIGGFAGSTEGAEIRIKRWLLRHEGVAL</sequence>
<evidence type="ECO:0000256" key="7">
    <source>
        <dbReference type="ARBA" id="ARBA00023204"/>
    </source>
</evidence>
<dbReference type="Pfam" id="PF02870">
    <property type="entry name" value="Methyltransf_1N"/>
    <property type="match status" value="1"/>
</dbReference>
<evidence type="ECO:0000256" key="4">
    <source>
        <dbReference type="ARBA" id="ARBA00022603"/>
    </source>
</evidence>
<evidence type="ECO:0000256" key="2">
    <source>
        <dbReference type="ARBA" id="ARBA00008711"/>
    </source>
</evidence>
<evidence type="ECO:0000256" key="6">
    <source>
        <dbReference type="ARBA" id="ARBA00022763"/>
    </source>
</evidence>
<evidence type="ECO:0000256" key="8">
    <source>
        <dbReference type="ARBA" id="ARBA00049348"/>
    </source>
</evidence>
<name>A0A3B1BCI5_9ZZZZ</name>
<evidence type="ECO:0000256" key="5">
    <source>
        <dbReference type="ARBA" id="ARBA00022679"/>
    </source>
</evidence>
<feature type="domain" description="Methylguanine DNA methyltransferase ribonuclease-like" evidence="10">
    <location>
        <begin position="2"/>
        <end position="63"/>
    </location>
</feature>
<dbReference type="InterPro" id="IPR001497">
    <property type="entry name" value="MethylDNA_cys_MeTrfase_AS"/>
</dbReference>
<dbReference type="AlphaFoldDB" id="A0A3B1BCI5"/>
<organism evidence="11">
    <name type="scientific">hydrothermal vent metagenome</name>
    <dbReference type="NCBI Taxonomy" id="652676"/>
    <lineage>
        <taxon>unclassified sequences</taxon>
        <taxon>metagenomes</taxon>
        <taxon>ecological metagenomes</taxon>
    </lineage>
</organism>
<dbReference type="GO" id="GO:0006281">
    <property type="term" value="P:DNA repair"/>
    <property type="evidence" value="ECO:0007669"/>
    <property type="project" value="UniProtKB-KW"/>
</dbReference>
<feature type="domain" description="Methylated-DNA-[protein]-cysteine S-methyltransferase DNA binding" evidence="9">
    <location>
        <begin position="67"/>
        <end position="149"/>
    </location>
</feature>
<dbReference type="PANTHER" id="PTHR10815:SF13">
    <property type="entry name" value="METHYLATED-DNA--PROTEIN-CYSTEINE METHYLTRANSFERASE"/>
    <property type="match status" value="1"/>
</dbReference>
<evidence type="ECO:0000259" key="10">
    <source>
        <dbReference type="Pfam" id="PF02870"/>
    </source>
</evidence>
<dbReference type="NCBIfam" id="TIGR00589">
    <property type="entry name" value="ogt"/>
    <property type="match status" value="1"/>
</dbReference>
<dbReference type="SUPFAM" id="SSF46767">
    <property type="entry name" value="Methylated DNA-protein cysteine methyltransferase, C-terminal domain"/>
    <property type="match status" value="1"/>
</dbReference>
<gene>
    <name evidence="11" type="ORF">MNBD_GAMMA24-550</name>
</gene>
<evidence type="ECO:0000313" key="11">
    <source>
        <dbReference type="EMBL" id="VAX13792.1"/>
    </source>
</evidence>
<dbReference type="GO" id="GO:0003908">
    <property type="term" value="F:methylated-DNA-[protein]-cysteine S-methyltransferase activity"/>
    <property type="evidence" value="ECO:0007669"/>
    <property type="project" value="UniProtKB-EC"/>
</dbReference>
<keyword evidence="4 11" id="KW-0489">Methyltransferase</keyword>
<protein>
    <recommendedName>
        <fullName evidence="3">methylated-DNA--[protein]-cysteine S-methyltransferase</fullName>
        <ecNumber evidence="3">2.1.1.63</ecNumber>
    </recommendedName>
</protein>
<dbReference type="EMBL" id="UOFZ01000137">
    <property type="protein sequence ID" value="VAX13792.1"/>
    <property type="molecule type" value="Genomic_DNA"/>
</dbReference>
<dbReference type="CDD" id="cd06445">
    <property type="entry name" value="ATase"/>
    <property type="match status" value="1"/>
</dbReference>
<dbReference type="InterPro" id="IPR036388">
    <property type="entry name" value="WH-like_DNA-bd_sf"/>
</dbReference>
<dbReference type="Pfam" id="PF01035">
    <property type="entry name" value="DNA_binding_1"/>
    <property type="match status" value="1"/>
</dbReference>
<evidence type="ECO:0000256" key="1">
    <source>
        <dbReference type="ARBA" id="ARBA00001286"/>
    </source>
</evidence>
<dbReference type="InterPro" id="IPR008332">
    <property type="entry name" value="MethylG_MeTrfase_N"/>
</dbReference>
<evidence type="ECO:0000256" key="3">
    <source>
        <dbReference type="ARBA" id="ARBA00011918"/>
    </source>
</evidence>
<accession>A0A3B1BCI5</accession>
<dbReference type="FunFam" id="1.10.10.10:FF:000214">
    <property type="entry name" value="Methylated-DNA--protein-cysteine methyltransferase"/>
    <property type="match status" value="1"/>
</dbReference>
<evidence type="ECO:0000259" key="9">
    <source>
        <dbReference type="Pfam" id="PF01035"/>
    </source>
</evidence>
<comment type="catalytic activity">
    <reaction evidence="1">
        <text>a 4-O-methyl-thymidine in DNA + L-cysteinyl-[protein] = a thymidine in DNA + S-methyl-L-cysteinyl-[protein]</text>
        <dbReference type="Rhea" id="RHEA:53428"/>
        <dbReference type="Rhea" id="RHEA-COMP:10131"/>
        <dbReference type="Rhea" id="RHEA-COMP:10132"/>
        <dbReference type="Rhea" id="RHEA-COMP:13555"/>
        <dbReference type="Rhea" id="RHEA-COMP:13556"/>
        <dbReference type="ChEBI" id="CHEBI:29950"/>
        <dbReference type="ChEBI" id="CHEBI:82612"/>
        <dbReference type="ChEBI" id="CHEBI:137386"/>
        <dbReference type="ChEBI" id="CHEBI:137387"/>
        <dbReference type="EC" id="2.1.1.63"/>
    </reaction>
</comment>
<dbReference type="SUPFAM" id="SSF53155">
    <property type="entry name" value="Methylated DNA-protein cysteine methyltransferase domain"/>
    <property type="match status" value="1"/>
</dbReference>
<dbReference type="InterPro" id="IPR036631">
    <property type="entry name" value="MGMT_N_sf"/>
</dbReference>
<keyword evidence="7" id="KW-0234">DNA repair</keyword>
<dbReference type="InterPro" id="IPR036217">
    <property type="entry name" value="MethylDNA_cys_MeTrfase_DNAb"/>
</dbReference>
<reference evidence="11" key="1">
    <citation type="submission" date="2018-06" db="EMBL/GenBank/DDBJ databases">
        <authorList>
            <person name="Zhirakovskaya E."/>
        </authorList>
    </citation>
    <scope>NUCLEOTIDE SEQUENCE</scope>
</reference>
<dbReference type="Gene3D" id="1.10.10.10">
    <property type="entry name" value="Winged helix-like DNA-binding domain superfamily/Winged helix DNA-binding domain"/>
    <property type="match status" value="1"/>
</dbReference>
<dbReference type="EC" id="2.1.1.63" evidence="3"/>
<dbReference type="Gene3D" id="3.30.160.70">
    <property type="entry name" value="Methylated DNA-protein cysteine methyltransferase domain"/>
    <property type="match status" value="1"/>
</dbReference>
<dbReference type="PROSITE" id="PS00374">
    <property type="entry name" value="MGMT"/>
    <property type="match status" value="1"/>
</dbReference>